<evidence type="ECO:0000256" key="3">
    <source>
        <dbReference type="ARBA" id="ARBA00013368"/>
    </source>
</evidence>
<evidence type="ECO:0000256" key="5">
    <source>
        <dbReference type="SAM" id="MobiDB-lite"/>
    </source>
</evidence>
<accession>A0ABV6U4L3</accession>
<evidence type="ECO:0000313" key="7">
    <source>
        <dbReference type="EMBL" id="MFC0863405.1"/>
    </source>
</evidence>
<evidence type="ECO:0000256" key="4">
    <source>
        <dbReference type="SAM" id="Coils"/>
    </source>
</evidence>
<proteinExistence type="inferred from homology"/>
<feature type="coiled-coil region" evidence="4">
    <location>
        <begin position="619"/>
        <end position="653"/>
    </location>
</feature>
<evidence type="ECO:0000256" key="1">
    <source>
        <dbReference type="ARBA" id="ARBA00006930"/>
    </source>
</evidence>
<dbReference type="RefSeq" id="WP_394301556.1">
    <property type="nucleotide sequence ID" value="NZ_JBHMQT010000032.1"/>
</dbReference>
<dbReference type="PANTHER" id="PTHR32114">
    <property type="entry name" value="ABC TRANSPORTER ABCH.3"/>
    <property type="match status" value="1"/>
</dbReference>
<reference evidence="7 8" key="1">
    <citation type="submission" date="2024-09" db="EMBL/GenBank/DDBJ databases">
        <authorList>
            <person name="Sun Q."/>
            <person name="Mori K."/>
        </authorList>
    </citation>
    <scope>NUCLEOTIDE SEQUENCE [LARGE SCALE GENOMIC DNA]</scope>
    <source>
        <strain evidence="7 8">TBRC 1851</strain>
    </source>
</reference>
<comment type="subunit">
    <text evidence="2">Heterodimer of SbcC and SbcD.</text>
</comment>
<gene>
    <name evidence="7" type="ORF">ACFHYQ_13985</name>
</gene>
<evidence type="ECO:0000259" key="6">
    <source>
        <dbReference type="Pfam" id="PF13476"/>
    </source>
</evidence>
<feature type="compositionally biased region" description="Basic and acidic residues" evidence="5">
    <location>
        <begin position="1049"/>
        <end position="1062"/>
    </location>
</feature>
<dbReference type="PANTHER" id="PTHR32114:SF2">
    <property type="entry name" value="ABC TRANSPORTER ABCH.3"/>
    <property type="match status" value="1"/>
</dbReference>
<protein>
    <recommendedName>
        <fullName evidence="3">Nuclease SbcCD subunit C</fullName>
    </recommendedName>
</protein>
<keyword evidence="8" id="KW-1185">Reference proteome</keyword>
<dbReference type="EMBL" id="JBHMQT010000032">
    <property type="protein sequence ID" value="MFC0863405.1"/>
    <property type="molecule type" value="Genomic_DNA"/>
</dbReference>
<feature type="coiled-coil region" evidence="4">
    <location>
        <begin position="962"/>
        <end position="989"/>
    </location>
</feature>
<comment type="caution">
    <text evidence="7">The sequence shown here is derived from an EMBL/GenBank/DDBJ whole genome shotgun (WGS) entry which is preliminary data.</text>
</comment>
<comment type="similarity">
    <text evidence="1">Belongs to the SMC family. SbcC subfamily.</text>
</comment>
<name>A0ABV6U4L3_9ACTN</name>
<evidence type="ECO:0000313" key="8">
    <source>
        <dbReference type="Proteomes" id="UP001589870"/>
    </source>
</evidence>
<dbReference type="InterPro" id="IPR027417">
    <property type="entry name" value="P-loop_NTPase"/>
</dbReference>
<feature type="region of interest" description="Disordered" evidence="5">
    <location>
        <begin position="1049"/>
        <end position="1068"/>
    </location>
</feature>
<keyword evidence="4" id="KW-0175">Coiled coil</keyword>
<evidence type="ECO:0000256" key="2">
    <source>
        <dbReference type="ARBA" id="ARBA00011322"/>
    </source>
</evidence>
<organism evidence="7 8">
    <name type="scientific">Sphaerimonospora cavernae</name>
    <dbReference type="NCBI Taxonomy" id="1740611"/>
    <lineage>
        <taxon>Bacteria</taxon>
        <taxon>Bacillati</taxon>
        <taxon>Actinomycetota</taxon>
        <taxon>Actinomycetes</taxon>
        <taxon>Streptosporangiales</taxon>
        <taxon>Streptosporangiaceae</taxon>
        <taxon>Sphaerimonospora</taxon>
    </lineage>
</organism>
<feature type="domain" description="Rad50/SbcC-type AAA" evidence="6">
    <location>
        <begin position="5"/>
        <end position="175"/>
    </location>
</feature>
<dbReference type="Gene3D" id="3.40.50.300">
    <property type="entry name" value="P-loop containing nucleotide triphosphate hydrolases"/>
    <property type="match status" value="2"/>
</dbReference>
<dbReference type="Pfam" id="PF13558">
    <property type="entry name" value="SbcC_Walker_B"/>
    <property type="match status" value="1"/>
</dbReference>
<feature type="region of interest" description="Disordered" evidence="5">
    <location>
        <begin position="684"/>
        <end position="714"/>
    </location>
</feature>
<dbReference type="SUPFAM" id="SSF52540">
    <property type="entry name" value="P-loop containing nucleoside triphosphate hydrolases"/>
    <property type="match status" value="1"/>
</dbReference>
<feature type="coiled-coil region" evidence="4">
    <location>
        <begin position="453"/>
        <end position="480"/>
    </location>
</feature>
<dbReference type="Pfam" id="PF13476">
    <property type="entry name" value="AAA_23"/>
    <property type="match status" value="1"/>
</dbReference>
<dbReference type="InterPro" id="IPR038729">
    <property type="entry name" value="Rad50/SbcC_AAA"/>
</dbReference>
<sequence>MRLHRLRLTAFGSFPGTEEVDFDALGEAGLFLIHGPTGAGKTTVLDAVCFALYGRVPGQRDKARTLRCDHAPPDRGPAVVLDFTIRGRRLRITRSPAWMRPKLRGTGLMEEKAKTLLEEHIAGEWAPRSTRSDEAGHLINDLMGMTAEQFCQVVLLPQGDFAQFLRASGDRRAELLERLFSVRFFTDLEKWLADHRAETGRRRQALRDAVVSVTDRMRGASGADLLAVLDQGLDAADEGDEDAAAGTDPADDPLAWSAALLEAAAEMVTATAAERSGAAAALTAARSRLEEGRALAERRRRHAAALARRDELAGAAQERADLRSMLDQAARADRVLPLIRQAGQRAEAADKARRLAGDAVGRALPLVAGDSPRDGSLRDRERERRAEMTRLEQLLPDETRLTTVRADHDTAERRMVELTGLAAEAAARLAVLPGEREQAETRLTQARIAAARRAGLAAERDAAERDLKEIRRREARAADLAAAGAAQEAALAALPTDLTAGDLTAGDLTAGDLTARDRAAADLAEAERSRRDELVKLEERAAEETRLREIDGLLADARREAEAAAEREAAALAGLAESPTVLHETEARLGEARSAAARVPGLRAACDRARERFDAAQARDVLTAELAEAQAARQAAVDEAQQARDALQDVRRARIDGMAAELARELVPGSPCVVCGSGEHPAPAAPADFAPTAEDEQNAQNAFEAARQHREAAETRVAGLEARLDEVAGRAEELSQDEAAGLLTGAESEHTAQREVAAGEPALAAEVLRLAAELEELRGQAEEAGHALTGHRARERELLAERDRLSSRLADALGDDPDVRARRDRIETEVGLITVAVDAVAAAAAARTAYEQALAAAGPQEEGTAVGALEAAREALRAADAEAAEEPGLAEETRRLAAELGEVEERARTAELETAETRTHRDRLAEEERRLATLLDAHRGEDASLAARLDRLAAEVALLHEAAEATAAAEIAERERENALAAARAAAAEAGFATVEEAGDAVRNEADREAMDERLRRFAADEAAVEAQLADPELAAAAAAPDPDVAALEAEHERAERDHETRLSAADRAQGRYGQLAGLAGELGRAHERYLPAAERYRLAQRLAGLAAGTSADNQYRMPLSSYVLGERLGQVVAAANVRLDQMSGGRYLLEHHLGRVAGDRARSGGGMALRVLDGWTGAARDPATLSGGETFVTSLALALGLADVIADEAGGPEMSTLFVDEGFGTLDEETLDDVLDILDGLREGGRAVGIVSHVAELRTRIPAQIRVLKRRSGSILSGPAAR</sequence>
<dbReference type="Proteomes" id="UP001589870">
    <property type="component" value="Unassembled WGS sequence"/>
</dbReference>